<evidence type="ECO:0000313" key="5">
    <source>
        <dbReference type="EMBL" id="RNL81119.1"/>
    </source>
</evidence>
<feature type="domain" description="HTH araC/xylS-type" evidence="4">
    <location>
        <begin position="231"/>
        <end position="329"/>
    </location>
</feature>
<dbReference type="Pfam" id="PF12625">
    <property type="entry name" value="Arabinose_bd"/>
    <property type="match status" value="1"/>
</dbReference>
<dbReference type="SMART" id="SM00342">
    <property type="entry name" value="HTH_ARAC"/>
    <property type="match status" value="1"/>
</dbReference>
<gene>
    <name evidence="5" type="ORF">EFL95_01715</name>
</gene>
<keyword evidence="6" id="KW-1185">Reference proteome</keyword>
<dbReference type="Proteomes" id="UP000277094">
    <property type="component" value="Unassembled WGS sequence"/>
</dbReference>
<dbReference type="PANTHER" id="PTHR47894">
    <property type="entry name" value="HTH-TYPE TRANSCRIPTIONAL REGULATOR GADX"/>
    <property type="match status" value="1"/>
</dbReference>
<accession>A0A3N0DZT5</accession>
<dbReference type="GO" id="GO:0003700">
    <property type="term" value="F:DNA-binding transcription factor activity"/>
    <property type="evidence" value="ECO:0007669"/>
    <property type="project" value="InterPro"/>
</dbReference>
<sequence>MRTIPVRFLRAATSTATLRGVDLQEWMDELGIDPVLLFDDRSRITIEQAARLVRAVWKLTGDELAGLGAEPAPLGTFRMICLGVISSPDLGTAMGRFQDFCRIVPSMPTFSIESGPETTRVVYVIDNQDDPTGFLTDMMMSLSVRLFSWLAGRRLPIESVELPHALPDDAEDYDLVFGSHVTFGSPVPAIEFSNEMLTLPLVRSEAELEEWLRNSPSDLLMLRDYGTAISDQVRRILERGLRGPWPTPDEAAAQLSMSTQNMRRLLREEGTSVTRIKEELLRDAAVTSLVRGDETVAQLAERLGFSEPSAFHRAFRRWTGSAPGAYRPGSG</sequence>
<evidence type="ECO:0000256" key="1">
    <source>
        <dbReference type="ARBA" id="ARBA00023015"/>
    </source>
</evidence>
<dbReference type="RefSeq" id="WP_123232324.1">
    <property type="nucleotide sequence ID" value="NZ_RJSG01000001.1"/>
</dbReference>
<evidence type="ECO:0000313" key="6">
    <source>
        <dbReference type="Proteomes" id="UP000277094"/>
    </source>
</evidence>
<dbReference type="InterPro" id="IPR018060">
    <property type="entry name" value="HTH_AraC"/>
</dbReference>
<dbReference type="Pfam" id="PF12833">
    <property type="entry name" value="HTH_18"/>
    <property type="match status" value="1"/>
</dbReference>
<keyword evidence="1" id="KW-0805">Transcription regulation</keyword>
<evidence type="ECO:0000256" key="3">
    <source>
        <dbReference type="ARBA" id="ARBA00023163"/>
    </source>
</evidence>
<evidence type="ECO:0000259" key="4">
    <source>
        <dbReference type="PROSITE" id="PS01124"/>
    </source>
</evidence>
<name>A0A3N0DZT5_9ACTN</name>
<dbReference type="OrthoDB" id="3172070at2"/>
<dbReference type="GO" id="GO:0000976">
    <property type="term" value="F:transcription cis-regulatory region binding"/>
    <property type="evidence" value="ECO:0007669"/>
    <property type="project" value="TreeGrafter"/>
</dbReference>
<dbReference type="SUPFAM" id="SSF46689">
    <property type="entry name" value="Homeodomain-like"/>
    <property type="match status" value="1"/>
</dbReference>
<dbReference type="InterPro" id="IPR020449">
    <property type="entry name" value="Tscrpt_reg_AraC-type_HTH"/>
</dbReference>
<organism evidence="5 6">
    <name type="scientific">Nocardioides marmorisolisilvae</name>
    <dbReference type="NCBI Taxonomy" id="1542737"/>
    <lineage>
        <taxon>Bacteria</taxon>
        <taxon>Bacillati</taxon>
        <taxon>Actinomycetota</taxon>
        <taxon>Actinomycetes</taxon>
        <taxon>Propionibacteriales</taxon>
        <taxon>Nocardioidaceae</taxon>
        <taxon>Nocardioides</taxon>
    </lineage>
</organism>
<keyword evidence="2" id="KW-0238">DNA-binding</keyword>
<proteinExistence type="predicted"/>
<protein>
    <submittedName>
        <fullName evidence="5">AraC family transcriptional regulator</fullName>
    </submittedName>
</protein>
<reference evidence="5 6" key="1">
    <citation type="submission" date="2018-11" db="EMBL/GenBank/DDBJ databases">
        <authorList>
            <person name="Li F."/>
        </authorList>
    </citation>
    <scope>NUCLEOTIDE SEQUENCE [LARGE SCALE GENOMIC DNA]</scope>
    <source>
        <strain evidence="5 6">KIS18-7</strain>
    </source>
</reference>
<comment type="caution">
    <text evidence="5">The sequence shown here is derived from an EMBL/GenBank/DDBJ whole genome shotgun (WGS) entry which is preliminary data.</text>
</comment>
<keyword evidence="3" id="KW-0804">Transcription</keyword>
<dbReference type="Gene3D" id="1.10.10.60">
    <property type="entry name" value="Homeodomain-like"/>
    <property type="match status" value="1"/>
</dbReference>
<dbReference type="AlphaFoldDB" id="A0A3N0DZT5"/>
<dbReference type="EMBL" id="RJSG01000001">
    <property type="protein sequence ID" value="RNL81119.1"/>
    <property type="molecule type" value="Genomic_DNA"/>
</dbReference>
<evidence type="ECO:0000256" key="2">
    <source>
        <dbReference type="ARBA" id="ARBA00023125"/>
    </source>
</evidence>
<dbReference type="GO" id="GO:0005829">
    <property type="term" value="C:cytosol"/>
    <property type="evidence" value="ECO:0007669"/>
    <property type="project" value="TreeGrafter"/>
</dbReference>
<dbReference type="InterPro" id="IPR009057">
    <property type="entry name" value="Homeodomain-like_sf"/>
</dbReference>
<dbReference type="PANTHER" id="PTHR47894:SF1">
    <property type="entry name" value="HTH-TYPE TRANSCRIPTIONAL REGULATOR VQSM"/>
    <property type="match status" value="1"/>
</dbReference>
<dbReference type="PROSITE" id="PS01124">
    <property type="entry name" value="HTH_ARAC_FAMILY_2"/>
    <property type="match status" value="1"/>
</dbReference>
<dbReference type="InterPro" id="IPR032687">
    <property type="entry name" value="AraC-type_N"/>
</dbReference>
<dbReference type="PRINTS" id="PR00032">
    <property type="entry name" value="HTHARAC"/>
</dbReference>